<dbReference type="Gene3D" id="2.30.42.10">
    <property type="match status" value="2"/>
</dbReference>
<dbReference type="InterPro" id="IPR036034">
    <property type="entry name" value="PDZ_sf"/>
</dbReference>
<protein>
    <submittedName>
        <fullName evidence="5">PDZ domain-containing protein</fullName>
    </submittedName>
</protein>
<proteinExistence type="inferred from homology"/>
<organism evidence="5 6">
    <name type="scientific">Mucilaginibacter arboris</name>
    <dbReference type="NCBI Taxonomy" id="2682090"/>
    <lineage>
        <taxon>Bacteria</taxon>
        <taxon>Pseudomonadati</taxon>
        <taxon>Bacteroidota</taxon>
        <taxon>Sphingobacteriia</taxon>
        <taxon>Sphingobacteriales</taxon>
        <taxon>Sphingobacteriaceae</taxon>
        <taxon>Mucilaginibacter</taxon>
    </lineage>
</organism>
<dbReference type="SUPFAM" id="SSF50494">
    <property type="entry name" value="Trypsin-like serine proteases"/>
    <property type="match status" value="1"/>
</dbReference>
<dbReference type="SMART" id="SM00228">
    <property type="entry name" value="PDZ"/>
    <property type="match status" value="2"/>
</dbReference>
<dbReference type="InterPro" id="IPR009003">
    <property type="entry name" value="Peptidase_S1_PA"/>
</dbReference>
<dbReference type="PRINTS" id="PR00834">
    <property type="entry name" value="PROTEASES2C"/>
</dbReference>
<keyword evidence="3" id="KW-0378">Hydrolase</keyword>
<evidence type="ECO:0000313" key="6">
    <source>
        <dbReference type="Proteomes" id="UP000462014"/>
    </source>
</evidence>
<dbReference type="Proteomes" id="UP000462014">
    <property type="component" value="Unassembled WGS sequence"/>
</dbReference>
<reference evidence="5 6" key="1">
    <citation type="submission" date="2019-12" db="EMBL/GenBank/DDBJ databases">
        <title>Mucilaginibacter sp. HMF7410 genome sequencing and assembly.</title>
        <authorList>
            <person name="Kang H."/>
            <person name="Cha I."/>
            <person name="Kim H."/>
            <person name="Joh K."/>
        </authorList>
    </citation>
    <scope>NUCLEOTIDE SEQUENCE [LARGE SCALE GENOMIC DNA]</scope>
    <source>
        <strain evidence="5 6">HMF7410</strain>
    </source>
</reference>
<dbReference type="GO" id="GO:0006508">
    <property type="term" value="P:proteolysis"/>
    <property type="evidence" value="ECO:0007669"/>
    <property type="project" value="UniProtKB-KW"/>
</dbReference>
<dbReference type="PROSITE" id="PS50106">
    <property type="entry name" value="PDZ"/>
    <property type="match status" value="1"/>
</dbReference>
<dbReference type="InterPro" id="IPR001940">
    <property type="entry name" value="Peptidase_S1C"/>
</dbReference>
<dbReference type="SUPFAM" id="SSF50156">
    <property type="entry name" value="PDZ domain-like"/>
    <property type="match status" value="2"/>
</dbReference>
<feature type="domain" description="PDZ" evidence="4">
    <location>
        <begin position="260"/>
        <end position="355"/>
    </location>
</feature>
<name>A0A7K1SWZ1_9SPHI</name>
<sequence length="476" mass="50013">MEHNFQPQAITDGNGKIRFVSSRTGSASLDNYPDFTQAAGIATRQVVHIKVQLSGQNYNSRPESYFGAPQQSAPVMASGSGVILSQDGYIVTNNHVVEDASDIQVVLTDKRTFQAKLIGRDPNTDLALIKIDATGLSPVKLGNSDEVQIGQWVLAIGYPLSLNTTVTAGIVSAKERSIGLIGSKEQENNQEGASSAASSAVEAYIQTDAAINPGNSGGALVNTNGELIGINAAIASQTGGYQGYGFAIPVNLTRKIVDDLRKFGTVKRGLLGVSFPTPATEDEVLRQRGISPESVKGVYITGVQDGSAAAAAGLKEGDVIQSIDSVKVNSSVELSERIAMHHPGDQIKLSYLREGKGVNTIATLKGQAAENLNASTGPSINEIYNKLGAKFAPLGPQIKQRYQVNSGMVVTAIARGGFFEQIGIQPGSIIVSINGTEVNNPIELNKAFMTATQGTIRIACITPDGSKIIFNLSLGA</sequence>
<dbReference type="Pfam" id="PF17820">
    <property type="entry name" value="PDZ_6"/>
    <property type="match status" value="1"/>
</dbReference>
<dbReference type="Pfam" id="PF13180">
    <property type="entry name" value="PDZ_2"/>
    <property type="match status" value="1"/>
</dbReference>
<evidence type="ECO:0000313" key="5">
    <source>
        <dbReference type="EMBL" id="MVN21813.1"/>
    </source>
</evidence>
<evidence type="ECO:0000256" key="2">
    <source>
        <dbReference type="ARBA" id="ARBA00022670"/>
    </source>
</evidence>
<keyword evidence="6" id="KW-1185">Reference proteome</keyword>
<accession>A0A7K1SWZ1</accession>
<evidence type="ECO:0000256" key="1">
    <source>
        <dbReference type="ARBA" id="ARBA00010541"/>
    </source>
</evidence>
<evidence type="ECO:0000259" key="4">
    <source>
        <dbReference type="PROSITE" id="PS50106"/>
    </source>
</evidence>
<keyword evidence="2" id="KW-0645">Protease</keyword>
<dbReference type="EMBL" id="WPIK01000007">
    <property type="protein sequence ID" value="MVN21813.1"/>
    <property type="molecule type" value="Genomic_DNA"/>
</dbReference>
<dbReference type="Pfam" id="PF13365">
    <property type="entry name" value="Trypsin_2"/>
    <property type="match status" value="1"/>
</dbReference>
<gene>
    <name evidence="5" type="ORF">GO621_09710</name>
</gene>
<dbReference type="PANTHER" id="PTHR22939:SF129">
    <property type="entry name" value="SERINE PROTEASE HTRA2, MITOCHONDRIAL"/>
    <property type="match status" value="1"/>
</dbReference>
<dbReference type="InterPro" id="IPR041489">
    <property type="entry name" value="PDZ_6"/>
</dbReference>
<dbReference type="GO" id="GO:0004252">
    <property type="term" value="F:serine-type endopeptidase activity"/>
    <property type="evidence" value="ECO:0007669"/>
    <property type="project" value="InterPro"/>
</dbReference>
<evidence type="ECO:0000256" key="3">
    <source>
        <dbReference type="ARBA" id="ARBA00022801"/>
    </source>
</evidence>
<comment type="caution">
    <text evidence="5">The sequence shown here is derived from an EMBL/GenBank/DDBJ whole genome shotgun (WGS) entry which is preliminary data.</text>
</comment>
<dbReference type="PANTHER" id="PTHR22939">
    <property type="entry name" value="SERINE PROTEASE FAMILY S1C HTRA-RELATED"/>
    <property type="match status" value="1"/>
</dbReference>
<dbReference type="AlphaFoldDB" id="A0A7K1SWZ1"/>
<comment type="similarity">
    <text evidence="1">Belongs to the peptidase S1C family.</text>
</comment>
<dbReference type="Gene3D" id="2.40.10.120">
    <property type="match status" value="1"/>
</dbReference>
<dbReference type="InterPro" id="IPR001478">
    <property type="entry name" value="PDZ"/>
</dbReference>